<keyword evidence="2" id="KW-0808">Transferase</keyword>
<dbReference type="EMBL" id="JBHSFP010000014">
    <property type="protein sequence ID" value="MFC4533194.1"/>
    <property type="molecule type" value="Genomic_DNA"/>
</dbReference>
<name>A0ABV9CKZ7_9ACTN</name>
<evidence type="ECO:0000313" key="3">
    <source>
        <dbReference type="Proteomes" id="UP001596004"/>
    </source>
</evidence>
<dbReference type="Gene3D" id="3.90.550.10">
    <property type="entry name" value="Spore Coat Polysaccharide Biosynthesis Protein SpsA, Chain A"/>
    <property type="match status" value="1"/>
</dbReference>
<keyword evidence="2" id="KW-0548">Nucleotidyltransferase</keyword>
<dbReference type="SUPFAM" id="SSF53448">
    <property type="entry name" value="Nucleotide-diphospho-sugar transferases"/>
    <property type="match status" value="1"/>
</dbReference>
<dbReference type="EC" id="2.7.7.24" evidence="2"/>
<dbReference type="SUPFAM" id="SSF51161">
    <property type="entry name" value="Trimeric LpxA-like enzymes"/>
    <property type="match status" value="1"/>
</dbReference>
<dbReference type="InterPro" id="IPR011004">
    <property type="entry name" value="Trimer_LpxA-like_sf"/>
</dbReference>
<reference evidence="3" key="1">
    <citation type="journal article" date="2019" name="Int. J. Syst. Evol. Microbiol.">
        <title>The Global Catalogue of Microorganisms (GCM) 10K type strain sequencing project: providing services to taxonomists for standard genome sequencing and annotation.</title>
        <authorList>
            <consortium name="The Broad Institute Genomics Platform"/>
            <consortium name="The Broad Institute Genome Sequencing Center for Infectious Disease"/>
            <person name="Wu L."/>
            <person name="Ma J."/>
        </authorList>
    </citation>
    <scope>NUCLEOTIDE SEQUENCE [LARGE SCALE GENOMIC DNA]</scope>
    <source>
        <strain evidence="3">CGMCC 4.7132</strain>
    </source>
</reference>
<evidence type="ECO:0000313" key="2">
    <source>
        <dbReference type="EMBL" id="MFC4533194.1"/>
    </source>
</evidence>
<dbReference type="InterPro" id="IPR005908">
    <property type="entry name" value="G1P_thy_trans_l"/>
</dbReference>
<gene>
    <name evidence="2" type="ORF">ACFO60_20675</name>
</gene>
<evidence type="ECO:0000259" key="1">
    <source>
        <dbReference type="Pfam" id="PF00483"/>
    </source>
</evidence>
<keyword evidence="3" id="KW-1185">Reference proteome</keyword>
<dbReference type="NCBIfam" id="TIGR01208">
    <property type="entry name" value="rmlA_long"/>
    <property type="match status" value="1"/>
</dbReference>
<protein>
    <submittedName>
        <fullName evidence="2">Glucose-1-phosphate thymidylyltransferase</fullName>
        <ecNumber evidence="2">2.7.7.24</ecNumber>
    </submittedName>
</protein>
<dbReference type="PANTHER" id="PTHR42883:SF2">
    <property type="entry name" value="THYMIDYLYLTRANSFERASE"/>
    <property type="match status" value="1"/>
</dbReference>
<sequence length="355" mass="38569">MKALILAGGVGTRLRPLSHAMPKQLVPIANKPVVYHGLENIRRAGITEVGMVVGDRGDQIRAEVGDGSRLGLRITYIPQSEPLGLAHCVLISRDFLGDDDFVMYLGDNVLLGEISDFLEDFREHRPAAQVVVTKVADPTACGIAEVDADGRVLGLEEKPRHPKSDLALMGVYLFSPAVHEAVQSIGRSRRDEWEITDAIQWLVERGERVRAQQFSGFWRDTGQIEDLLECNRVLLDGLTGDRKGDVDALSRLSGQVVVEHGAKVRRSRIEGPVIIAEGTVIEDSVIGPHTAFGPDCAVYDAGVRNSIVLAGTTVRGVHGIHDSVIGRSSTIVPSPGEPRRHRLIVGDHTYAELAT</sequence>
<dbReference type="CDD" id="cd04189">
    <property type="entry name" value="G1P_TT_long"/>
    <property type="match status" value="1"/>
</dbReference>
<dbReference type="GO" id="GO:0008879">
    <property type="term" value="F:glucose-1-phosphate thymidylyltransferase activity"/>
    <property type="evidence" value="ECO:0007669"/>
    <property type="project" value="UniProtKB-EC"/>
</dbReference>
<dbReference type="Gene3D" id="2.160.10.10">
    <property type="entry name" value="Hexapeptide repeat proteins"/>
    <property type="match status" value="1"/>
</dbReference>
<dbReference type="Proteomes" id="UP001596004">
    <property type="component" value="Unassembled WGS sequence"/>
</dbReference>
<accession>A0ABV9CKZ7</accession>
<dbReference type="RefSeq" id="WP_380842376.1">
    <property type="nucleotide sequence ID" value="NZ_JBHSFP010000014.1"/>
</dbReference>
<organism evidence="2 3">
    <name type="scientific">Sphaerisporangium dianthi</name>
    <dbReference type="NCBI Taxonomy" id="1436120"/>
    <lineage>
        <taxon>Bacteria</taxon>
        <taxon>Bacillati</taxon>
        <taxon>Actinomycetota</taxon>
        <taxon>Actinomycetes</taxon>
        <taxon>Streptosporangiales</taxon>
        <taxon>Streptosporangiaceae</taxon>
        <taxon>Sphaerisporangium</taxon>
    </lineage>
</organism>
<dbReference type="Pfam" id="PF00483">
    <property type="entry name" value="NTP_transferase"/>
    <property type="match status" value="1"/>
</dbReference>
<dbReference type="InterPro" id="IPR029044">
    <property type="entry name" value="Nucleotide-diphossugar_trans"/>
</dbReference>
<comment type="caution">
    <text evidence="2">The sequence shown here is derived from an EMBL/GenBank/DDBJ whole genome shotgun (WGS) entry which is preliminary data.</text>
</comment>
<dbReference type="PANTHER" id="PTHR42883">
    <property type="entry name" value="GLUCOSE-1-PHOSPHATE THYMIDYLTRANSFERASE"/>
    <property type="match status" value="1"/>
</dbReference>
<proteinExistence type="predicted"/>
<feature type="domain" description="Nucleotidyl transferase" evidence="1">
    <location>
        <begin position="2"/>
        <end position="235"/>
    </location>
</feature>
<dbReference type="InterPro" id="IPR005835">
    <property type="entry name" value="NTP_transferase_dom"/>
</dbReference>